<proteinExistence type="predicted"/>
<evidence type="ECO:0000313" key="5">
    <source>
        <dbReference type="Proteomes" id="UP000184203"/>
    </source>
</evidence>
<name>E7QQK6_HALPU</name>
<organism evidence="2 4">
    <name type="scientific">Haladaptatus paucihalophilus DX253</name>
    <dbReference type="NCBI Taxonomy" id="797209"/>
    <lineage>
        <taxon>Archaea</taxon>
        <taxon>Methanobacteriati</taxon>
        <taxon>Methanobacteriota</taxon>
        <taxon>Stenosarchaea group</taxon>
        <taxon>Halobacteria</taxon>
        <taxon>Halobacteriales</taxon>
        <taxon>Haladaptataceae</taxon>
        <taxon>Haladaptatus</taxon>
    </lineage>
</organism>
<reference evidence="5" key="2">
    <citation type="submission" date="2016-11" db="EMBL/GenBank/DDBJ databases">
        <authorList>
            <person name="Varghese N."/>
            <person name="Submissions S."/>
        </authorList>
    </citation>
    <scope>NUCLEOTIDE SEQUENCE [LARGE SCALE GENOMIC DNA]</scope>
    <source>
        <strain evidence="5">DX253</strain>
    </source>
</reference>
<evidence type="ECO:0000313" key="3">
    <source>
        <dbReference type="EMBL" id="SHK49852.1"/>
    </source>
</evidence>
<dbReference type="InterPro" id="IPR055902">
    <property type="entry name" value="DUF7479"/>
</dbReference>
<evidence type="ECO:0000259" key="1">
    <source>
        <dbReference type="Pfam" id="PF24292"/>
    </source>
</evidence>
<dbReference type="Pfam" id="PF24292">
    <property type="entry name" value="DUF7479"/>
    <property type="match status" value="1"/>
</dbReference>
<reference evidence="3" key="3">
    <citation type="submission" date="2016-11" db="EMBL/GenBank/DDBJ databases">
        <authorList>
            <person name="Jaros S."/>
            <person name="Januszkiewicz K."/>
            <person name="Wedrychowicz H."/>
        </authorList>
    </citation>
    <scope>NUCLEOTIDE SEQUENCE [LARGE SCALE GENOMIC DNA]</scope>
    <source>
        <strain evidence="3">DX253</strain>
    </source>
</reference>
<dbReference type="AlphaFoldDB" id="E7QQK6"/>
<reference evidence="2 4" key="1">
    <citation type="journal article" date="2014" name="ISME J.">
        <title>Trehalose/2-sulfotrehalose biosynthesis and glycine-betaine uptake are widely spread mechanisms for osmoadaptation in the Halobacteriales.</title>
        <authorList>
            <person name="Youssef N.H."/>
            <person name="Savage-Ashlock K.N."/>
            <person name="McCully A.L."/>
            <person name="Luedtke B."/>
            <person name="Shaw E.I."/>
            <person name="Hoff W.D."/>
            <person name="Elshahed M.S."/>
        </authorList>
    </citation>
    <scope>NUCLEOTIDE SEQUENCE [LARGE SCALE GENOMIC DNA]</scope>
    <source>
        <strain evidence="2 4">DX253</strain>
    </source>
</reference>
<accession>E7QQK6</accession>
<evidence type="ECO:0000313" key="4">
    <source>
        <dbReference type="Proteomes" id="UP000003751"/>
    </source>
</evidence>
<dbReference type="PATRIC" id="fig|797209.4.peg.1067"/>
<feature type="domain" description="DUF7479" evidence="1">
    <location>
        <begin position="7"/>
        <end position="47"/>
    </location>
</feature>
<gene>
    <name evidence="3" type="ORF">SAMN05444342_1460</name>
    <name evidence="2" type="ORF">ZOD2009_05382</name>
</gene>
<keyword evidence="5" id="KW-1185">Reference proteome</keyword>
<dbReference type="GeneID" id="300003541"/>
<dbReference type="EMBL" id="FRAN01000002">
    <property type="protein sequence ID" value="SHK49852.1"/>
    <property type="molecule type" value="Genomic_DNA"/>
</dbReference>
<sequence>MTTEFDLSCATCGSSLSKQSVSVDHLNAQRVEAAVCRNCGDRYFPESTLERLD</sequence>
<dbReference type="Proteomes" id="UP000003751">
    <property type="component" value="Unassembled WGS sequence"/>
</dbReference>
<dbReference type="OrthoDB" id="258232at2157"/>
<evidence type="ECO:0000313" key="2">
    <source>
        <dbReference type="EMBL" id="EFW93270.1"/>
    </source>
</evidence>
<protein>
    <recommendedName>
        <fullName evidence="1">DUF7479 domain-containing protein</fullName>
    </recommendedName>
</protein>
<dbReference type="Proteomes" id="UP000184203">
    <property type="component" value="Unassembled WGS sequence"/>
</dbReference>
<dbReference type="RefSeq" id="WP_007977747.1">
    <property type="nucleotide sequence ID" value="NZ_AEMG01000004.1"/>
</dbReference>
<dbReference type="eggNOG" id="arCOG14169">
    <property type="taxonomic scope" value="Archaea"/>
</dbReference>
<dbReference type="EMBL" id="AEMG01000004">
    <property type="protein sequence ID" value="EFW93270.1"/>
    <property type="molecule type" value="Genomic_DNA"/>
</dbReference>